<dbReference type="InterPro" id="IPR036427">
    <property type="entry name" value="Bromodomain-like_sf"/>
</dbReference>
<dbReference type="InterPro" id="IPR040930">
    <property type="entry name" value="AF-9_AHD"/>
</dbReference>
<evidence type="ECO:0000259" key="2">
    <source>
        <dbReference type="Pfam" id="PF17793"/>
    </source>
</evidence>
<dbReference type="Pfam" id="PF17793">
    <property type="entry name" value="AHD"/>
    <property type="match status" value="1"/>
</dbReference>
<protein>
    <recommendedName>
        <fullName evidence="2">AF-9 ANC1 homology domain-containing protein</fullName>
    </recommendedName>
</protein>
<name>A2E6H6_TRIV3</name>
<keyword evidence="1" id="KW-0103">Bromodomain</keyword>
<dbReference type="VEuPathDB" id="TrichDB:TVAGG3_0040360"/>
<sequence>MNFETCAAVIDVLEAALTSPIGLALENQQNSLNCRLPFSEKYFTVIDNLNNNKYNSPESFLKEFNEAIDETVTSNNDESDLTLAIQSFQQFVNEELDKLFKYDGIAYRSHTQHYISDIRNNLSIIPNDISEFASYVNSMQHPKEQPLDYVYNDDSDIQDYEPEDHELLSIKNQLMRLKNDENLQEIGKMVRACEETVIVAPNGTIGFDLFKCSKYTIKLIQGMLATM</sequence>
<feature type="domain" description="AF-9 ANC1 homology" evidence="2">
    <location>
        <begin position="164"/>
        <end position="224"/>
    </location>
</feature>
<evidence type="ECO:0000313" key="4">
    <source>
        <dbReference type="Proteomes" id="UP000001542"/>
    </source>
</evidence>
<proteinExistence type="predicted"/>
<dbReference type="RefSeq" id="XP_001324012.1">
    <property type="nucleotide sequence ID" value="XM_001323977.1"/>
</dbReference>
<evidence type="ECO:0000313" key="3">
    <source>
        <dbReference type="EMBL" id="EAY11789.1"/>
    </source>
</evidence>
<dbReference type="Proteomes" id="UP000001542">
    <property type="component" value="Unassembled WGS sequence"/>
</dbReference>
<gene>
    <name evidence="3" type="ORF">TVAG_106840</name>
</gene>
<dbReference type="KEGG" id="tva:4769747"/>
<dbReference type="SMR" id="A2E6H6"/>
<reference evidence="3" key="1">
    <citation type="submission" date="2006-10" db="EMBL/GenBank/DDBJ databases">
        <authorList>
            <person name="Amadeo P."/>
            <person name="Zhao Q."/>
            <person name="Wortman J."/>
            <person name="Fraser-Liggett C."/>
            <person name="Carlton J."/>
        </authorList>
    </citation>
    <scope>NUCLEOTIDE SEQUENCE</scope>
    <source>
        <strain evidence="3">G3</strain>
    </source>
</reference>
<dbReference type="SUPFAM" id="SSF47370">
    <property type="entry name" value="Bromodomain"/>
    <property type="match status" value="1"/>
</dbReference>
<dbReference type="InParanoid" id="A2E6H6"/>
<dbReference type="Gene3D" id="1.20.1270.290">
    <property type="match status" value="1"/>
</dbReference>
<dbReference type="VEuPathDB" id="TrichDB:TVAG_106840"/>
<organism evidence="3 4">
    <name type="scientific">Trichomonas vaginalis (strain ATCC PRA-98 / G3)</name>
    <dbReference type="NCBI Taxonomy" id="412133"/>
    <lineage>
        <taxon>Eukaryota</taxon>
        <taxon>Metamonada</taxon>
        <taxon>Parabasalia</taxon>
        <taxon>Trichomonadida</taxon>
        <taxon>Trichomonadidae</taxon>
        <taxon>Trichomonas</taxon>
    </lineage>
</organism>
<dbReference type="EMBL" id="DS113313">
    <property type="protein sequence ID" value="EAY11789.1"/>
    <property type="molecule type" value="Genomic_DNA"/>
</dbReference>
<evidence type="ECO:0000256" key="1">
    <source>
        <dbReference type="ARBA" id="ARBA00023117"/>
    </source>
</evidence>
<keyword evidence="4" id="KW-1185">Reference proteome</keyword>
<reference evidence="3" key="2">
    <citation type="journal article" date="2007" name="Science">
        <title>Draft genome sequence of the sexually transmitted pathogen Trichomonas vaginalis.</title>
        <authorList>
            <person name="Carlton J.M."/>
            <person name="Hirt R.P."/>
            <person name="Silva J.C."/>
            <person name="Delcher A.L."/>
            <person name="Schatz M."/>
            <person name="Zhao Q."/>
            <person name="Wortman J.R."/>
            <person name="Bidwell S.L."/>
            <person name="Alsmark U.C.M."/>
            <person name="Besteiro S."/>
            <person name="Sicheritz-Ponten T."/>
            <person name="Noel C.J."/>
            <person name="Dacks J.B."/>
            <person name="Foster P.G."/>
            <person name="Simillion C."/>
            <person name="Van de Peer Y."/>
            <person name="Miranda-Saavedra D."/>
            <person name="Barton G.J."/>
            <person name="Westrop G.D."/>
            <person name="Mueller S."/>
            <person name="Dessi D."/>
            <person name="Fiori P.L."/>
            <person name="Ren Q."/>
            <person name="Paulsen I."/>
            <person name="Zhang H."/>
            <person name="Bastida-Corcuera F.D."/>
            <person name="Simoes-Barbosa A."/>
            <person name="Brown M.T."/>
            <person name="Hayes R.D."/>
            <person name="Mukherjee M."/>
            <person name="Okumura C.Y."/>
            <person name="Schneider R."/>
            <person name="Smith A.J."/>
            <person name="Vanacova S."/>
            <person name="Villalvazo M."/>
            <person name="Haas B.J."/>
            <person name="Pertea M."/>
            <person name="Feldblyum T.V."/>
            <person name="Utterback T.R."/>
            <person name="Shu C.L."/>
            <person name="Osoegawa K."/>
            <person name="de Jong P.J."/>
            <person name="Hrdy I."/>
            <person name="Horvathova L."/>
            <person name="Zubacova Z."/>
            <person name="Dolezal P."/>
            <person name="Malik S.B."/>
            <person name="Logsdon J.M. Jr."/>
            <person name="Henze K."/>
            <person name="Gupta A."/>
            <person name="Wang C.C."/>
            <person name="Dunne R.L."/>
            <person name="Upcroft J.A."/>
            <person name="Upcroft P."/>
            <person name="White O."/>
            <person name="Salzberg S.L."/>
            <person name="Tang P."/>
            <person name="Chiu C.-H."/>
            <person name="Lee Y.-S."/>
            <person name="Embley T.M."/>
            <person name="Coombs G.H."/>
            <person name="Mottram J.C."/>
            <person name="Tachezy J."/>
            <person name="Fraser-Liggett C.M."/>
            <person name="Johnson P.J."/>
        </authorList>
    </citation>
    <scope>NUCLEOTIDE SEQUENCE [LARGE SCALE GENOMIC DNA]</scope>
    <source>
        <strain evidence="3">G3</strain>
    </source>
</reference>
<accession>A2E6H6</accession>
<dbReference type="AlphaFoldDB" id="A2E6H6"/>